<keyword evidence="3" id="KW-0223">Dioxygenase</keyword>
<organism evidence="3 4">
    <name type="scientific">Deinobacterium chartae</name>
    <dbReference type="NCBI Taxonomy" id="521158"/>
    <lineage>
        <taxon>Bacteria</taxon>
        <taxon>Thermotogati</taxon>
        <taxon>Deinococcota</taxon>
        <taxon>Deinococci</taxon>
        <taxon>Deinococcales</taxon>
        <taxon>Deinococcaceae</taxon>
        <taxon>Deinobacterium</taxon>
    </lineage>
</organism>
<dbReference type="PANTHER" id="PTHR43279:SF1">
    <property type="entry name" value="CATECHOL-2,3-DIOXYGENASE"/>
    <property type="match status" value="1"/>
</dbReference>
<dbReference type="PROSITE" id="PS51819">
    <property type="entry name" value="VOC"/>
    <property type="match status" value="2"/>
</dbReference>
<proteinExistence type="predicted"/>
<dbReference type="GO" id="GO:0046872">
    <property type="term" value="F:metal ion binding"/>
    <property type="evidence" value="ECO:0007669"/>
    <property type="project" value="UniProtKB-KW"/>
</dbReference>
<evidence type="ECO:0000313" key="4">
    <source>
        <dbReference type="Proteomes" id="UP000569951"/>
    </source>
</evidence>
<dbReference type="GO" id="GO:0004462">
    <property type="term" value="F:lactoylglutathione lyase activity"/>
    <property type="evidence" value="ECO:0007669"/>
    <property type="project" value="InterPro"/>
</dbReference>
<feature type="domain" description="VOC" evidence="2">
    <location>
        <begin position="15"/>
        <end position="130"/>
    </location>
</feature>
<feature type="domain" description="VOC" evidence="2">
    <location>
        <begin position="173"/>
        <end position="286"/>
    </location>
</feature>
<keyword evidence="4" id="KW-1185">Reference proteome</keyword>
<accession>A0A841I0J6</accession>
<evidence type="ECO:0000313" key="3">
    <source>
        <dbReference type="EMBL" id="MBB6099187.1"/>
    </source>
</evidence>
<dbReference type="SUPFAM" id="SSF54593">
    <property type="entry name" value="Glyoxalase/Bleomycin resistance protein/Dihydroxybiphenyl dioxygenase"/>
    <property type="match status" value="2"/>
</dbReference>
<gene>
    <name evidence="3" type="ORF">HNR42_002623</name>
</gene>
<dbReference type="Gene3D" id="3.10.180.10">
    <property type="entry name" value="2,3-Dihydroxybiphenyl 1,2-Dioxygenase, domain 1"/>
    <property type="match status" value="2"/>
</dbReference>
<evidence type="ECO:0000259" key="2">
    <source>
        <dbReference type="PROSITE" id="PS51819"/>
    </source>
</evidence>
<dbReference type="PROSITE" id="PS00934">
    <property type="entry name" value="GLYOXALASE_I_1"/>
    <property type="match status" value="1"/>
</dbReference>
<dbReference type="PANTHER" id="PTHR43279">
    <property type="entry name" value="CATECHOL-2,3-DIOXYGENASE"/>
    <property type="match status" value="1"/>
</dbReference>
<sequence length="286" mass="31212">MNPTPPTYRLPAPLTLGPVELSVASLERSLNFYQQVLGLQVIERRDGQAQLGVPGRMLLILTELPGALPAPARSSGLYHFALLLPSRADLARFVRHLASTGVRVGLSDHWVSEAFYLNDPDGHGIEVYRDRPRSEWRYANGQPLMGSDPIDVPGLLREAGTEAFWAGLPAGTVMGHVHLRVSDLRPTRDFYHGVLGLDIVTEAMPGALFVATGGYHHHFGLNVWHSQGGRPAPQGSARLERVWVNLSAADLEALCAHLSGVRWPYTLEDGVLELRDPAGNLLAFCA</sequence>
<protein>
    <submittedName>
        <fullName evidence="3">Catechol 2,3-dioxygenase</fullName>
        <ecNumber evidence="3">1.13.11.2</ecNumber>
    </submittedName>
</protein>
<dbReference type="GO" id="GO:0018577">
    <property type="term" value="F:catechol 2,3-dioxygenase activity"/>
    <property type="evidence" value="ECO:0007669"/>
    <property type="project" value="UniProtKB-EC"/>
</dbReference>
<keyword evidence="3" id="KW-0560">Oxidoreductase</keyword>
<name>A0A841I0J6_9DEIO</name>
<dbReference type="EC" id="1.13.11.2" evidence="3"/>
<dbReference type="Pfam" id="PF00903">
    <property type="entry name" value="Glyoxalase"/>
    <property type="match status" value="2"/>
</dbReference>
<evidence type="ECO:0000256" key="1">
    <source>
        <dbReference type="ARBA" id="ARBA00022723"/>
    </source>
</evidence>
<dbReference type="InterPro" id="IPR018146">
    <property type="entry name" value="Glyoxalase_1_CS"/>
</dbReference>
<dbReference type="AlphaFoldDB" id="A0A841I0J6"/>
<dbReference type="InterPro" id="IPR004360">
    <property type="entry name" value="Glyas_Fos-R_dOase_dom"/>
</dbReference>
<dbReference type="InterPro" id="IPR029068">
    <property type="entry name" value="Glyas_Bleomycin-R_OHBP_Dase"/>
</dbReference>
<dbReference type="InterPro" id="IPR037523">
    <property type="entry name" value="VOC_core"/>
</dbReference>
<dbReference type="EMBL" id="JACHHG010000009">
    <property type="protein sequence ID" value="MBB6099187.1"/>
    <property type="molecule type" value="Genomic_DNA"/>
</dbReference>
<reference evidence="3 4" key="1">
    <citation type="submission" date="2020-08" db="EMBL/GenBank/DDBJ databases">
        <title>Genomic Encyclopedia of Type Strains, Phase IV (KMG-IV): sequencing the most valuable type-strain genomes for metagenomic binning, comparative biology and taxonomic classification.</title>
        <authorList>
            <person name="Goeker M."/>
        </authorList>
    </citation>
    <scope>NUCLEOTIDE SEQUENCE [LARGE SCALE GENOMIC DNA]</scope>
    <source>
        <strain evidence="3 4">DSM 21458</strain>
    </source>
</reference>
<keyword evidence="1" id="KW-0479">Metal-binding</keyword>
<dbReference type="Proteomes" id="UP000569951">
    <property type="component" value="Unassembled WGS sequence"/>
</dbReference>
<dbReference type="RefSeq" id="WP_183987929.1">
    <property type="nucleotide sequence ID" value="NZ_JACHHG010000009.1"/>
</dbReference>
<comment type="caution">
    <text evidence="3">The sequence shown here is derived from an EMBL/GenBank/DDBJ whole genome shotgun (WGS) entry which is preliminary data.</text>
</comment>